<sequence>MGSGCRIGGTQCELDYWCRLLGLSSDKAASLSVSSGCTHIPGPPDSEEHRDVNLRRCEEQGELLLPLLFFLLVALSVLLYFAVSLMDPGFILTDSVKGSNEEMESMIPQSLTPRLRRCGYCLLQQQPMRAKHCQMCKRCVRRFDHHCPWIENCVGERNHRWFIVYLLVQLLALLWALDIALSGITPTLTWEQWFRVNGFLLAALGVVGVFSMVVMLLLGCHLYLVSISCTTWEFMSRHRISYLKNFSDEENPFDRGVICNLWDFFCVCSTVVWEKMYTRNTPNSV</sequence>
<evidence type="ECO:0000256" key="1">
    <source>
        <dbReference type="ARBA" id="ARBA00004127"/>
    </source>
</evidence>
<feature type="transmembrane region" description="Helical" evidence="11">
    <location>
        <begin position="162"/>
        <end position="184"/>
    </location>
</feature>
<dbReference type="RefSeq" id="XP_010765530.1">
    <property type="nucleotide sequence ID" value="XM_010767228.1"/>
</dbReference>
<dbReference type="InterPro" id="IPR039859">
    <property type="entry name" value="PFA4/ZDH16/20/ERF2-like"/>
</dbReference>
<evidence type="ECO:0000256" key="5">
    <source>
        <dbReference type="ARBA" id="ARBA00022989"/>
    </source>
</evidence>
<keyword evidence="7" id="KW-0564">Palmitate</keyword>
<name>A0A6I9MVJ1_9TELE</name>
<keyword evidence="5 11" id="KW-1133">Transmembrane helix</keyword>
<proteinExistence type="inferred from homology"/>
<comment type="similarity">
    <text evidence="2 11">Belongs to the DHHC palmitoyltransferase family.</text>
</comment>
<evidence type="ECO:0000259" key="12">
    <source>
        <dbReference type="Pfam" id="PF01529"/>
    </source>
</evidence>
<evidence type="ECO:0000256" key="9">
    <source>
        <dbReference type="ARBA" id="ARBA00023315"/>
    </source>
</evidence>
<keyword evidence="6 11" id="KW-0472">Membrane</keyword>
<protein>
    <recommendedName>
        <fullName evidence="11">Palmitoyltransferase</fullName>
        <ecNumber evidence="11">2.3.1.225</ecNumber>
    </recommendedName>
</protein>
<keyword evidence="8" id="KW-0449">Lipoprotein</keyword>
<feature type="transmembrane region" description="Helical" evidence="11">
    <location>
        <begin position="63"/>
        <end position="83"/>
    </location>
</feature>
<evidence type="ECO:0000313" key="14">
    <source>
        <dbReference type="RefSeq" id="XP_010765530.1"/>
    </source>
</evidence>
<evidence type="ECO:0000256" key="3">
    <source>
        <dbReference type="ARBA" id="ARBA00022679"/>
    </source>
</evidence>
<evidence type="ECO:0000256" key="7">
    <source>
        <dbReference type="ARBA" id="ARBA00023139"/>
    </source>
</evidence>
<dbReference type="AlphaFoldDB" id="A0A6I9MVJ1"/>
<comment type="domain">
    <text evidence="11">The DHHC domain is required for palmitoyltransferase activity.</text>
</comment>
<dbReference type="InterPro" id="IPR001594">
    <property type="entry name" value="Palmitoyltrfase_DHHC"/>
</dbReference>
<dbReference type="GO" id="GO:0005783">
    <property type="term" value="C:endoplasmic reticulum"/>
    <property type="evidence" value="ECO:0007669"/>
    <property type="project" value="TreeGrafter"/>
</dbReference>
<dbReference type="GO" id="GO:0019706">
    <property type="term" value="F:protein-cysteine S-palmitoyltransferase activity"/>
    <property type="evidence" value="ECO:0007669"/>
    <property type="project" value="UniProtKB-EC"/>
</dbReference>
<keyword evidence="13" id="KW-1185">Reference proteome</keyword>
<evidence type="ECO:0000256" key="8">
    <source>
        <dbReference type="ARBA" id="ARBA00023288"/>
    </source>
</evidence>
<keyword evidence="9 11" id="KW-0012">Acyltransferase</keyword>
<evidence type="ECO:0000256" key="6">
    <source>
        <dbReference type="ARBA" id="ARBA00023136"/>
    </source>
</evidence>
<dbReference type="PROSITE" id="PS50216">
    <property type="entry name" value="DHHC"/>
    <property type="match status" value="1"/>
</dbReference>
<dbReference type="PANTHER" id="PTHR22883">
    <property type="entry name" value="ZINC FINGER DHHC DOMAIN CONTAINING PROTEIN"/>
    <property type="match status" value="1"/>
</dbReference>
<comment type="subcellular location">
    <subcellularLocation>
        <location evidence="1">Endomembrane system</location>
        <topology evidence="1">Multi-pass membrane protein</topology>
    </subcellularLocation>
</comment>
<dbReference type="OrthoDB" id="331948at2759"/>
<dbReference type="GO" id="GO:0005794">
    <property type="term" value="C:Golgi apparatus"/>
    <property type="evidence" value="ECO:0007669"/>
    <property type="project" value="TreeGrafter"/>
</dbReference>
<evidence type="ECO:0000256" key="11">
    <source>
        <dbReference type="RuleBase" id="RU079119"/>
    </source>
</evidence>
<evidence type="ECO:0000313" key="13">
    <source>
        <dbReference type="Proteomes" id="UP000504611"/>
    </source>
</evidence>
<gene>
    <name evidence="14" type="primary">LOC104942038</name>
</gene>
<reference evidence="14" key="1">
    <citation type="submission" date="2025-08" db="UniProtKB">
        <authorList>
            <consortium name="RefSeq"/>
        </authorList>
    </citation>
    <scope>IDENTIFICATION</scope>
    <source>
        <tissue evidence="14">Muscle</tissue>
    </source>
</reference>
<evidence type="ECO:0000256" key="2">
    <source>
        <dbReference type="ARBA" id="ARBA00008574"/>
    </source>
</evidence>
<dbReference type="KEGG" id="ncc:104942038"/>
<evidence type="ECO:0000256" key="10">
    <source>
        <dbReference type="ARBA" id="ARBA00047790"/>
    </source>
</evidence>
<dbReference type="Proteomes" id="UP000504611">
    <property type="component" value="Unplaced"/>
</dbReference>
<organism evidence="13 14">
    <name type="scientific">Notothenia coriiceps</name>
    <name type="common">black rockcod</name>
    <dbReference type="NCBI Taxonomy" id="8208"/>
    <lineage>
        <taxon>Eukaryota</taxon>
        <taxon>Metazoa</taxon>
        <taxon>Chordata</taxon>
        <taxon>Craniata</taxon>
        <taxon>Vertebrata</taxon>
        <taxon>Euteleostomi</taxon>
        <taxon>Actinopterygii</taxon>
        <taxon>Neopterygii</taxon>
        <taxon>Teleostei</taxon>
        <taxon>Neoteleostei</taxon>
        <taxon>Acanthomorphata</taxon>
        <taxon>Eupercaria</taxon>
        <taxon>Perciformes</taxon>
        <taxon>Notothenioidei</taxon>
        <taxon>Nototheniidae</taxon>
        <taxon>Notothenia</taxon>
    </lineage>
</organism>
<feature type="transmembrane region" description="Helical" evidence="11">
    <location>
        <begin position="196"/>
        <end position="224"/>
    </location>
</feature>
<keyword evidence="4 11" id="KW-0812">Transmembrane</keyword>
<dbReference type="GeneID" id="104942038"/>
<dbReference type="Pfam" id="PF01529">
    <property type="entry name" value="DHHC"/>
    <property type="match status" value="1"/>
</dbReference>
<accession>A0A6I9MVJ1</accession>
<keyword evidence="3 11" id="KW-0808">Transferase</keyword>
<feature type="domain" description="Palmitoyltransferase DHHC" evidence="12">
    <location>
        <begin position="118"/>
        <end position="236"/>
    </location>
</feature>
<dbReference type="EC" id="2.3.1.225" evidence="11"/>
<dbReference type="PANTHER" id="PTHR22883:SF301">
    <property type="entry name" value="PALMITOYLTRANSFERASE ZDHHC12"/>
    <property type="match status" value="1"/>
</dbReference>
<comment type="catalytic activity">
    <reaction evidence="10">
        <text>L-cysteinyl-[protein] + hexadecanoyl-CoA = S-hexadecanoyl-L-cysteinyl-[protein] + CoA</text>
        <dbReference type="Rhea" id="RHEA:36683"/>
        <dbReference type="Rhea" id="RHEA-COMP:10131"/>
        <dbReference type="Rhea" id="RHEA-COMP:11032"/>
        <dbReference type="ChEBI" id="CHEBI:29950"/>
        <dbReference type="ChEBI" id="CHEBI:57287"/>
        <dbReference type="ChEBI" id="CHEBI:57379"/>
        <dbReference type="ChEBI" id="CHEBI:74151"/>
        <dbReference type="EC" id="2.3.1.225"/>
    </reaction>
    <physiologicalReaction direction="left-to-right" evidence="10">
        <dbReference type="Rhea" id="RHEA:36684"/>
    </physiologicalReaction>
</comment>
<evidence type="ECO:0000256" key="4">
    <source>
        <dbReference type="ARBA" id="ARBA00022692"/>
    </source>
</evidence>
<dbReference type="GO" id="GO:0006612">
    <property type="term" value="P:protein targeting to membrane"/>
    <property type="evidence" value="ECO:0007669"/>
    <property type="project" value="TreeGrafter"/>
</dbReference>